<dbReference type="AlphaFoldDB" id="A0A0B5E0X0"/>
<comment type="similarity">
    <text evidence="1">Belongs to the NAD(P)H dehydrogenase (quinone) family.</text>
</comment>
<dbReference type="InterPro" id="IPR003680">
    <property type="entry name" value="Flavodoxin_fold"/>
</dbReference>
<dbReference type="Gene3D" id="3.40.50.360">
    <property type="match status" value="1"/>
</dbReference>
<dbReference type="Pfam" id="PF02525">
    <property type="entry name" value="Flavodoxin_2"/>
    <property type="match status" value="1"/>
</dbReference>
<reference evidence="4 5" key="1">
    <citation type="journal article" date="2014" name="Int. J. Syst. Evol. Microbiol.">
        <title>Celeribacter indicus sp. nov., a polycyclic aromatic hydrocarbon-degrading bacterium from deep-sea sediment and reclassification of Huaishuia halophila as Celeribacter halophilus comb. nov.</title>
        <authorList>
            <person name="Lai Q."/>
            <person name="Cao J."/>
            <person name="Yuan J."/>
            <person name="Li F."/>
            <person name="Shao Z."/>
        </authorList>
    </citation>
    <scope>NUCLEOTIDE SEQUENCE [LARGE SCALE GENOMIC DNA]</scope>
    <source>
        <strain evidence="4">P73</strain>
    </source>
</reference>
<keyword evidence="2" id="KW-0560">Oxidoreductase</keyword>
<proteinExistence type="inferred from homology"/>
<dbReference type="InterPro" id="IPR029039">
    <property type="entry name" value="Flavoprotein-like_sf"/>
</dbReference>
<dbReference type="GO" id="GO:0003955">
    <property type="term" value="F:NAD(P)H dehydrogenase (quinone) activity"/>
    <property type="evidence" value="ECO:0007669"/>
    <property type="project" value="TreeGrafter"/>
</dbReference>
<dbReference type="HOGENOM" id="CLU_058643_1_0_5"/>
<organism evidence="4 5">
    <name type="scientific">Celeribacter indicus</name>
    <dbReference type="NCBI Taxonomy" id="1208324"/>
    <lineage>
        <taxon>Bacteria</taxon>
        <taxon>Pseudomonadati</taxon>
        <taxon>Pseudomonadota</taxon>
        <taxon>Alphaproteobacteria</taxon>
        <taxon>Rhodobacterales</taxon>
        <taxon>Roseobacteraceae</taxon>
        <taxon>Celeribacter</taxon>
    </lineage>
</organism>
<sequence length="193" mass="21927">MTRRILILDAHPGTGRFSTALAARYAQGVRAAGGELREIALRDLAFDPILHEGYAVVQPLEPDLERAFDELLRADHVAFFYPTWWGGHPALLQGFFERVFLPGKAFRYHEKDPFWDKLLKGRSAEIVTTMDTPGFYYRLVYRNSGLTRIRKTILEFTGMRTRVHAIGNLRGKSAAQRERLLARAEALGRRAAA</sequence>
<evidence type="ECO:0000259" key="3">
    <source>
        <dbReference type="Pfam" id="PF02525"/>
    </source>
</evidence>
<dbReference type="PANTHER" id="PTHR10204">
    <property type="entry name" value="NAD P H OXIDOREDUCTASE-RELATED"/>
    <property type="match status" value="1"/>
</dbReference>
<dbReference type="OrthoDB" id="9798454at2"/>
<dbReference type="GO" id="GO:0005829">
    <property type="term" value="C:cytosol"/>
    <property type="evidence" value="ECO:0007669"/>
    <property type="project" value="TreeGrafter"/>
</dbReference>
<dbReference type="Proteomes" id="UP000031521">
    <property type="component" value="Chromosome"/>
</dbReference>
<dbReference type="RefSeq" id="WP_043869713.1">
    <property type="nucleotide sequence ID" value="NZ_CP004393.1"/>
</dbReference>
<dbReference type="STRING" id="1208324.P73_2345"/>
<evidence type="ECO:0000313" key="5">
    <source>
        <dbReference type="Proteomes" id="UP000031521"/>
    </source>
</evidence>
<keyword evidence="5" id="KW-1185">Reference proteome</keyword>
<protein>
    <submittedName>
        <fullName evidence="4">NAD(P)H dehydrogenase (Quinone)</fullName>
    </submittedName>
</protein>
<gene>
    <name evidence="4" type="ORF">P73_2345</name>
</gene>
<evidence type="ECO:0000256" key="2">
    <source>
        <dbReference type="ARBA" id="ARBA00023002"/>
    </source>
</evidence>
<dbReference type="KEGG" id="cid:P73_2345"/>
<name>A0A0B5E0X0_9RHOB</name>
<evidence type="ECO:0000256" key="1">
    <source>
        <dbReference type="ARBA" id="ARBA00006252"/>
    </source>
</evidence>
<feature type="domain" description="Flavodoxin-like fold" evidence="3">
    <location>
        <begin position="4"/>
        <end position="185"/>
    </location>
</feature>
<dbReference type="EMBL" id="CP004393">
    <property type="protein sequence ID" value="AJE47060.1"/>
    <property type="molecule type" value="Genomic_DNA"/>
</dbReference>
<dbReference type="InterPro" id="IPR051545">
    <property type="entry name" value="NAD(P)H_dehydrogenase_qn"/>
</dbReference>
<dbReference type="PANTHER" id="PTHR10204:SF34">
    <property type="entry name" value="NAD(P)H DEHYDROGENASE [QUINONE] 1 ISOFORM 1"/>
    <property type="match status" value="1"/>
</dbReference>
<accession>A0A0B5E0X0</accession>
<evidence type="ECO:0000313" key="4">
    <source>
        <dbReference type="EMBL" id="AJE47060.1"/>
    </source>
</evidence>
<dbReference type="SUPFAM" id="SSF52218">
    <property type="entry name" value="Flavoproteins"/>
    <property type="match status" value="1"/>
</dbReference>